<organism evidence="10">
    <name type="scientific">freshwater metagenome</name>
    <dbReference type="NCBI Taxonomy" id="449393"/>
    <lineage>
        <taxon>unclassified sequences</taxon>
        <taxon>metagenomes</taxon>
        <taxon>ecological metagenomes</taxon>
    </lineage>
</organism>
<dbReference type="GO" id="GO:0016020">
    <property type="term" value="C:membrane"/>
    <property type="evidence" value="ECO:0007669"/>
    <property type="project" value="GOC"/>
</dbReference>
<dbReference type="InterPro" id="IPR029044">
    <property type="entry name" value="Nucleotide-diphossugar_trans"/>
</dbReference>
<dbReference type="AlphaFoldDB" id="A0A6J7DL80"/>
<feature type="domain" description="Glycosyltransferase 2-like" evidence="4">
    <location>
        <begin position="5"/>
        <end position="169"/>
    </location>
</feature>
<evidence type="ECO:0000313" key="10">
    <source>
        <dbReference type="EMBL" id="CAB4871246.1"/>
    </source>
</evidence>
<dbReference type="InterPro" id="IPR001173">
    <property type="entry name" value="Glyco_trans_2-like"/>
</dbReference>
<protein>
    <submittedName>
        <fullName evidence="10">Unannotated protein</fullName>
    </submittedName>
</protein>
<gene>
    <name evidence="6" type="ORF">UFOPK2510_01064</name>
    <name evidence="7" type="ORF">UFOPK2718_00702</name>
    <name evidence="8" type="ORF">UFOPK2936_01023</name>
    <name evidence="9" type="ORF">UFOPK3174_00442</name>
    <name evidence="10" type="ORF">UFOPK3328_01069</name>
    <name evidence="11" type="ORF">UFOPK3779_01123</name>
    <name evidence="12" type="ORF">UFOPK3913_01125</name>
    <name evidence="5" type="ORF">UFOPK4107_01352</name>
</gene>
<dbReference type="SUPFAM" id="SSF53448">
    <property type="entry name" value="Nucleotide-diphospho-sugar transferases"/>
    <property type="match status" value="1"/>
</dbReference>
<dbReference type="EMBL" id="CAFBLD010000007">
    <property type="protein sequence ID" value="CAB4871246.1"/>
    <property type="molecule type" value="Genomic_DNA"/>
</dbReference>
<name>A0A6J7DL80_9ZZZZ</name>
<evidence type="ECO:0000313" key="6">
    <source>
        <dbReference type="EMBL" id="CAB4697056.1"/>
    </source>
</evidence>
<evidence type="ECO:0000313" key="5">
    <source>
        <dbReference type="EMBL" id="CAB4344155.1"/>
    </source>
</evidence>
<dbReference type="Gene3D" id="3.90.550.10">
    <property type="entry name" value="Spore Coat Polysaccharide Biosynthesis Protein SpsA, Chain A"/>
    <property type="match status" value="1"/>
</dbReference>
<dbReference type="EMBL" id="CAEZZW010000005">
    <property type="protein sequence ID" value="CAB4782361.1"/>
    <property type="molecule type" value="Genomic_DNA"/>
</dbReference>
<evidence type="ECO:0000313" key="12">
    <source>
        <dbReference type="EMBL" id="CAB4980916.1"/>
    </source>
</evidence>
<dbReference type="EMBL" id="CAFBNH010000006">
    <property type="protein sequence ID" value="CAB4949841.1"/>
    <property type="molecule type" value="Genomic_DNA"/>
</dbReference>
<evidence type="ECO:0000256" key="2">
    <source>
        <dbReference type="ARBA" id="ARBA00022676"/>
    </source>
</evidence>
<dbReference type="PANTHER" id="PTHR43398:SF1">
    <property type="entry name" value="DOLICHOL-PHOSPHATE MANNOSYLTRANSFERASE SUBUNIT 1"/>
    <property type="match status" value="1"/>
</dbReference>
<evidence type="ECO:0000313" key="11">
    <source>
        <dbReference type="EMBL" id="CAB4949841.1"/>
    </source>
</evidence>
<proteinExistence type="inferred from homology"/>
<evidence type="ECO:0000313" key="8">
    <source>
        <dbReference type="EMBL" id="CAB4782361.1"/>
    </source>
</evidence>
<dbReference type="EMBL" id="CAEZYM010000005">
    <property type="protein sequence ID" value="CAB4723528.1"/>
    <property type="molecule type" value="Genomic_DNA"/>
</dbReference>
<keyword evidence="3" id="KW-0808">Transferase</keyword>
<dbReference type="GO" id="GO:0009247">
    <property type="term" value="P:glycolipid biosynthetic process"/>
    <property type="evidence" value="ECO:0007669"/>
    <property type="project" value="TreeGrafter"/>
</dbReference>
<evidence type="ECO:0000313" key="7">
    <source>
        <dbReference type="EMBL" id="CAB4723528.1"/>
    </source>
</evidence>
<dbReference type="EMBL" id="CAFBOC010000012">
    <property type="protein sequence ID" value="CAB4980916.1"/>
    <property type="molecule type" value="Genomic_DNA"/>
</dbReference>
<keyword evidence="2" id="KW-0328">Glycosyltransferase</keyword>
<accession>A0A6J7DL80</accession>
<dbReference type="CDD" id="cd06442">
    <property type="entry name" value="DPM1_like"/>
    <property type="match status" value="1"/>
</dbReference>
<dbReference type="EMBL" id="CAEZXO010000006">
    <property type="protein sequence ID" value="CAB4697056.1"/>
    <property type="molecule type" value="Genomic_DNA"/>
</dbReference>
<sequence>MKALVIIPTYNEADSILEIVNQLLSSTYNFDVLVVDDASPDGTAKIAKSVQSLRIHVIERSEKNGLGSAYRAGFTWALQRPIFTHIISMDGDGSHQVKDLAPMISLADEGFDVVMGTRWMSGGGIQNWPLHRQLISRVGTFYAQKALSMPFKDLTGGLRLYSAAILRQLRIEAILSEGYCFQIEMIRAINQTNAKIAQSPIVFIERTTGNSKMSRAIVHEALRQVTIWGLQRRFTPNADKLHYVK</sequence>
<evidence type="ECO:0000256" key="1">
    <source>
        <dbReference type="ARBA" id="ARBA00006739"/>
    </source>
</evidence>
<dbReference type="GO" id="GO:0004582">
    <property type="term" value="F:dolichyl-phosphate beta-D-mannosyltransferase activity"/>
    <property type="evidence" value="ECO:0007669"/>
    <property type="project" value="InterPro"/>
</dbReference>
<dbReference type="PANTHER" id="PTHR43398">
    <property type="entry name" value="DOLICHOL-PHOSPHATE MANNOSYLTRANSFERASE SUBUNIT 1"/>
    <property type="match status" value="1"/>
</dbReference>
<dbReference type="EMBL" id="CAFABH010000005">
    <property type="protein sequence ID" value="CAB4824386.1"/>
    <property type="molecule type" value="Genomic_DNA"/>
</dbReference>
<reference evidence="10" key="1">
    <citation type="submission" date="2020-05" db="EMBL/GenBank/DDBJ databases">
        <authorList>
            <person name="Chiriac C."/>
            <person name="Salcher M."/>
            <person name="Ghai R."/>
            <person name="Kavagutti S V."/>
        </authorList>
    </citation>
    <scope>NUCLEOTIDE SEQUENCE</scope>
</reference>
<evidence type="ECO:0000259" key="4">
    <source>
        <dbReference type="Pfam" id="PF00535"/>
    </source>
</evidence>
<dbReference type="FunFam" id="3.90.550.10:FF:000122">
    <property type="entry name" value="Dolichol-phosphate mannosyltransferase subunit 1"/>
    <property type="match status" value="1"/>
</dbReference>
<comment type="similarity">
    <text evidence="1">Belongs to the glycosyltransferase 2 family.</text>
</comment>
<dbReference type="EMBL" id="CAESAE010000009">
    <property type="protein sequence ID" value="CAB4344155.1"/>
    <property type="molecule type" value="Genomic_DNA"/>
</dbReference>
<evidence type="ECO:0000313" key="9">
    <source>
        <dbReference type="EMBL" id="CAB4824386.1"/>
    </source>
</evidence>
<evidence type="ECO:0000256" key="3">
    <source>
        <dbReference type="ARBA" id="ARBA00022679"/>
    </source>
</evidence>
<dbReference type="InterPro" id="IPR039528">
    <property type="entry name" value="DPM1-like"/>
</dbReference>
<dbReference type="Pfam" id="PF00535">
    <property type="entry name" value="Glycos_transf_2"/>
    <property type="match status" value="1"/>
</dbReference>